<evidence type="ECO:0000313" key="2">
    <source>
        <dbReference type="EMBL" id="CAK7927202.1"/>
    </source>
</evidence>
<sequence length="319" mass="35141">MERRNNALCDDMLEPLPPPPAPRAPPDARFLHFARHRDIHSIPNECKDELLMPLSLPHAHPLSTISCEGTRNIGREPTRDGAAIDKNENILDQRSGFTGNKGFELPVLSHEQVLVSAKKATVSQKSDILDAPKTEHSSSPESTREDAIMALKLPQQQLKKMEAVLETVSLSEEEKIIAATEASARRHDLLELARLAASESKWPSKSGEGCDSALARAGKRRVGKQLSAKWVQTRRDPSNRPKGPLERPEERDLRETLFRTTARSLRRSGVLFDEADAARNASFAPMSSAQLPVISKGIVGLAGCCFERKDWARVAATLG</sequence>
<dbReference type="Proteomes" id="UP001162060">
    <property type="component" value="Unassembled WGS sequence"/>
</dbReference>
<proteinExistence type="predicted"/>
<accession>A0AAV1U166</accession>
<feature type="region of interest" description="Disordered" evidence="1">
    <location>
        <begin position="1"/>
        <end position="26"/>
    </location>
</feature>
<protein>
    <submittedName>
        <fullName evidence="2">Uncharacterized protein</fullName>
    </submittedName>
</protein>
<comment type="caution">
    <text evidence="2">The sequence shown here is derived from an EMBL/GenBank/DDBJ whole genome shotgun (WGS) entry which is preliminary data.</text>
</comment>
<reference evidence="2" key="1">
    <citation type="submission" date="2024-01" db="EMBL/GenBank/DDBJ databases">
        <authorList>
            <person name="Webb A."/>
        </authorList>
    </citation>
    <scope>NUCLEOTIDE SEQUENCE</scope>
    <source>
        <strain evidence="2">Pm1</strain>
    </source>
</reference>
<gene>
    <name evidence="2" type="ORF">PM001_LOCUS12352</name>
</gene>
<evidence type="ECO:0000256" key="1">
    <source>
        <dbReference type="SAM" id="MobiDB-lite"/>
    </source>
</evidence>
<feature type="compositionally biased region" description="Basic and acidic residues" evidence="1">
    <location>
        <begin position="233"/>
        <end position="251"/>
    </location>
</feature>
<feature type="compositionally biased region" description="Pro residues" evidence="1">
    <location>
        <begin position="15"/>
        <end position="25"/>
    </location>
</feature>
<dbReference type="EMBL" id="CAKLBY020000109">
    <property type="protein sequence ID" value="CAK7927202.1"/>
    <property type="molecule type" value="Genomic_DNA"/>
</dbReference>
<feature type="region of interest" description="Disordered" evidence="1">
    <location>
        <begin position="225"/>
        <end position="251"/>
    </location>
</feature>
<evidence type="ECO:0000313" key="3">
    <source>
        <dbReference type="Proteomes" id="UP001162060"/>
    </source>
</evidence>
<organism evidence="2 3">
    <name type="scientific">Peronospora matthiolae</name>
    <dbReference type="NCBI Taxonomy" id="2874970"/>
    <lineage>
        <taxon>Eukaryota</taxon>
        <taxon>Sar</taxon>
        <taxon>Stramenopiles</taxon>
        <taxon>Oomycota</taxon>
        <taxon>Peronosporomycetes</taxon>
        <taxon>Peronosporales</taxon>
        <taxon>Peronosporaceae</taxon>
        <taxon>Peronospora</taxon>
    </lineage>
</organism>
<dbReference type="AlphaFoldDB" id="A0AAV1U166"/>
<name>A0AAV1U166_9STRA</name>